<evidence type="ECO:0000313" key="2">
    <source>
        <dbReference type="EMBL" id="RNF29493.1"/>
    </source>
</evidence>
<dbReference type="Proteomes" id="UP000283254">
    <property type="component" value="Unassembled WGS sequence"/>
</dbReference>
<name>A0A422QHT0_9BURK</name>
<proteinExistence type="predicted"/>
<dbReference type="RefSeq" id="WP_123070765.1">
    <property type="nucleotide sequence ID" value="NZ_JSAB01000195.1"/>
</dbReference>
<evidence type="ECO:0008006" key="4">
    <source>
        <dbReference type="Google" id="ProtNLM"/>
    </source>
</evidence>
<feature type="transmembrane region" description="Helical" evidence="1">
    <location>
        <begin position="75"/>
        <end position="94"/>
    </location>
</feature>
<feature type="transmembrane region" description="Helical" evidence="1">
    <location>
        <begin position="49"/>
        <end position="69"/>
    </location>
</feature>
<keyword evidence="3" id="KW-1185">Reference proteome</keyword>
<feature type="transmembrane region" description="Helical" evidence="1">
    <location>
        <begin position="6"/>
        <end position="28"/>
    </location>
</feature>
<keyword evidence="1" id="KW-1133">Transmembrane helix</keyword>
<accession>A0A422QHT0</accession>
<dbReference type="Pfam" id="PF11804">
    <property type="entry name" value="DUF3325"/>
    <property type="match status" value="1"/>
</dbReference>
<reference evidence="2" key="1">
    <citation type="submission" date="2014-10" db="EMBL/GenBank/DDBJ databases">
        <title>Massilia sp. genome.</title>
        <authorList>
            <person name="Xu B."/>
            <person name="Dai L."/>
            <person name="Huang Z."/>
        </authorList>
    </citation>
    <scope>NUCLEOTIDE SEQUENCE [LARGE SCALE GENOMIC DNA]</scope>
    <source>
        <strain evidence="2">CFS-1</strain>
    </source>
</reference>
<evidence type="ECO:0000313" key="3">
    <source>
        <dbReference type="Proteomes" id="UP000283254"/>
    </source>
</evidence>
<gene>
    <name evidence="2" type="ORF">NM04_17555</name>
</gene>
<protein>
    <recommendedName>
        <fullName evidence="4">Iron uptake protein</fullName>
    </recommendedName>
</protein>
<dbReference type="InterPro" id="IPR021762">
    <property type="entry name" value="DUF3325"/>
</dbReference>
<keyword evidence="1" id="KW-0472">Membrane</keyword>
<comment type="caution">
    <text evidence="2">The sequence shown here is derived from an EMBL/GenBank/DDBJ whole genome shotgun (WGS) entry which is preliminary data.</text>
</comment>
<sequence length="124" mass="12856">MTTQVLAAALLGMAAFAAAVGGFLALGLTTERHWQEAGKVSRRSGLRRCVQALGALALIASLLCCAALRRNGYGFVPWIAFLTAAVWIAIGLLSQTRLNAARVARVVGVLAAASCMAALALRFG</sequence>
<keyword evidence="1" id="KW-0812">Transmembrane</keyword>
<organism evidence="2 3">
    <name type="scientific">Massilia aurea</name>
    <dbReference type="NCBI Taxonomy" id="373040"/>
    <lineage>
        <taxon>Bacteria</taxon>
        <taxon>Pseudomonadati</taxon>
        <taxon>Pseudomonadota</taxon>
        <taxon>Betaproteobacteria</taxon>
        <taxon>Burkholderiales</taxon>
        <taxon>Oxalobacteraceae</taxon>
        <taxon>Telluria group</taxon>
        <taxon>Massilia</taxon>
    </lineage>
</organism>
<dbReference type="EMBL" id="JSAB01000195">
    <property type="protein sequence ID" value="RNF29493.1"/>
    <property type="molecule type" value="Genomic_DNA"/>
</dbReference>
<dbReference type="AlphaFoldDB" id="A0A422QHT0"/>
<feature type="transmembrane region" description="Helical" evidence="1">
    <location>
        <begin position="106"/>
        <end position="123"/>
    </location>
</feature>
<evidence type="ECO:0000256" key="1">
    <source>
        <dbReference type="SAM" id="Phobius"/>
    </source>
</evidence>